<dbReference type="InterPro" id="IPR013966">
    <property type="entry name" value="Spc34"/>
</dbReference>
<dbReference type="EMBL" id="ML220114">
    <property type="protein sequence ID" value="TGZ82744.1"/>
    <property type="molecule type" value="Genomic_DNA"/>
</dbReference>
<dbReference type="GO" id="GO:0008608">
    <property type="term" value="P:attachment of spindle microtubules to kinetochore"/>
    <property type="evidence" value="ECO:0007669"/>
    <property type="project" value="InterPro"/>
</dbReference>
<evidence type="ECO:0000256" key="7">
    <source>
        <dbReference type="ARBA" id="ARBA00022618"/>
    </source>
</evidence>
<evidence type="ECO:0000256" key="3">
    <source>
        <dbReference type="ARBA" id="ARBA00004629"/>
    </source>
</evidence>
<name>A0A4S2N1E7_9PEZI</name>
<evidence type="ECO:0000256" key="16">
    <source>
        <dbReference type="ARBA" id="ARBA00023328"/>
    </source>
</evidence>
<keyword evidence="10" id="KW-0159">Chromosome partition</keyword>
<keyword evidence="13" id="KW-0206">Cytoskeleton</keyword>
<evidence type="ECO:0000256" key="2">
    <source>
        <dbReference type="ARBA" id="ARBA00004186"/>
    </source>
</evidence>
<keyword evidence="15" id="KW-0131">Cell cycle</keyword>
<dbReference type="AlphaFoldDB" id="A0A4S2N1E7"/>
<protein>
    <recommendedName>
        <fullName evidence="17">DASH complex subunit SPC34</fullName>
    </recommendedName>
    <alternativeName>
        <fullName evidence="18">Outer kinetochore protein SPC34</fullName>
    </alternativeName>
</protein>
<accession>A0A4S2N1E7</accession>
<evidence type="ECO:0000256" key="12">
    <source>
        <dbReference type="ARBA" id="ARBA00023054"/>
    </source>
</evidence>
<dbReference type="GO" id="GO:0005876">
    <property type="term" value="C:spindle microtubule"/>
    <property type="evidence" value="ECO:0007669"/>
    <property type="project" value="InterPro"/>
</dbReference>
<evidence type="ECO:0000256" key="8">
    <source>
        <dbReference type="ARBA" id="ARBA00022701"/>
    </source>
</evidence>
<evidence type="ECO:0000256" key="11">
    <source>
        <dbReference type="ARBA" id="ARBA00022838"/>
    </source>
</evidence>
<keyword evidence="9" id="KW-0498">Mitosis</keyword>
<evidence type="ECO:0000256" key="18">
    <source>
        <dbReference type="ARBA" id="ARBA00044346"/>
    </source>
</evidence>
<evidence type="ECO:0000256" key="6">
    <source>
        <dbReference type="ARBA" id="ARBA00022490"/>
    </source>
</evidence>
<sequence length="229" mass="25663">MLSSLAPHLERINSSLDEIETYPFPESRIFTNALLKSNDIVTFIRDTEAHERALFVPVAAKHDATPHAPKVEVASGHRNPTVYSVLGGDMVGRIRKGFAGQSKEKGEVPDIDVDLLLLGAEKLSSVYQIPQAASRIAHARQRYEDLSESIANYEALVASQQTQLSLIKRLGEEEAAPQEVEDDDSLDVTDAMIEEQETLIRELEERKEMLERKVKQIDENMNSVYRGFS</sequence>
<keyword evidence="16" id="KW-0137">Centromere</keyword>
<evidence type="ECO:0000256" key="19">
    <source>
        <dbReference type="SAM" id="Coils"/>
    </source>
</evidence>
<comment type="similarity">
    <text evidence="4">Belongs to the DASH complex SPC34 family.</text>
</comment>
<keyword evidence="8" id="KW-0493">Microtubule</keyword>
<evidence type="ECO:0000256" key="14">
    <source>
        <dbReference type="ARBA" id="ARBA00023242"/>
    </source>
</evidence>
<evidence type="ECO:0000313" key="20">
    <source>
        <dbReference type="EMBL" id="TGZ82744.1"/>
    </source>
</evidence>
<reference evidence="20 21" key="1">
    <citation type="submission" date="2019-04" db="EMBL/GenBank/DDBJ databases">
        <title>Comparative genomics and transcriptomics to analyze fruiting body development in filamentous ascomycetes.</title>
        <authorList>
            <consortium name="DOE Joint Genome Institute"/>
            <person name="Lutkenhaus R."/>
            <person name="Traeger S."/>
            <person name="Breuer J."/>
            <person name="Kuo A."/>
            <person name="Lipzen A."/>
            <person name="Pangilinan J."/>
            <person name="Dilworth D."/>
            <person name="Sandor L."/>
            <person name="Poggeler S."/>
            <person name="Barry K."/>
            <person name="Grigoriev I.V."/>
            <person name="Nowrousian M."/>
        </authorList>
    </citation>
    <scope>NUCLEOTIDE SEQUENCE [LARGE SCALE GENOMIC DNA]</scope>
    <source>
        <strain evidence="20 21">CBS 389.68</strain>
    </source>
</reference>
<evidence type="ECO:0000256" key="15">
    <source>
        <dbReference type="ARBA" id="ARBA00023306"/>
    </source>
</evidence>
<dbReference type="Proteomes" id="UP000298138">
    <property type="component" value="Unassembled WGS sequence"/>
</dbReference>
<feature type="coiled-coil region" evidence="19">
    <location>
        <begin position="136"/>
        <end position="220"/>
    </location>
</feature>
<evidence type="ECO:0000256" key="9">
    <source>
        <dbReference type="ARBA" id="ARBA00022776"/>
    </source>
</evidence>
<dbReference type="GO" id="GO:0042729">
    <property type="term" value="C:DASH complex"/>
    <property type="evidence" value="ECO:0007669"/>
    <property type="project" value="InterPro"/>
</dbReference>
<keyword evidence="21" id="KW-1185">Reference proteome</keyword>
<keyword evidence="12 19" id="KW-0175">Coiled coil</keyword>
<evidence type="ECO:0000256" key="17">
    <source>
        <dbReference type="ARBA" id="ARBA00044112"/>
    </source>
</evidence>
<evidence type="ECO:0000256" key="13">
    <source>
        <dbReference type="ARBA" id="ARBA00023212"/>
    </source>
</evidence>
<keyword evidence="14" id="KW-0539">Nucleus</keyword>
<evidence type="ECO:0000256" key="5">
    <source>
        <dbReference type="ARBA" id="ARBA00022454"/>
    </source>
</evidence>
<gene>
    <name evidence="20" type="ORF">EX30DRAFT_328531</name>
</gene>
<keyword evidence="11" id="KW-0995">Kinetochore</keyword>
<dbReference type="InParanoid" id="A0A4S2N1E7"/>
<evidence type="ECO:0000256" key="1">
    <source>
        <dbReference type="ARBA" id="ARBA00004123"/>
    </source>
</evidence>
<dbReference type="GO" id="GO:0051301">
    <property type="term" value="P:cell division"/>
    <property type="evidence" value="ECO:0007669"/>
    <property type="project" value="UniProtKB-KW"/>
</dbReference>
<evidence type="ECO:0000256" key="4">
    <source>
        <dbReference type="ARBA" id="ARBA00008491"/>
    </source>
</evidence>
<dbReference type="STRING" id="341454.A0A4S2N1E7"/>
<dbReference type="Pfam" id="PF08657">
    <property type="entry name" value="DASH_Spc34"/>
    <property type="match status" value="2"/>
</dbReference>
<dbReference type="OrthoDB" id="10016597at2759"/>
<proteinExistence type="inferred from homology"/>
<keyword evidence="5" id="KW-0158">Chromosome</keyword>
<comment type="subcellular location">
    <subcellularLocation>
        <location evidence="3">Chromosome</location>
        <location evidence="3">Centromere</location>
        <location evidence="3">Kinetochore</location>
    </subcellularLocation>
    <subcellularLocation>
        <location evidence="2">Cytoplasm</location>
        <location evidence="2">Cytoskeleton</location>
        <location evidence="2">Spindle</location>
    </subcellularLocation>
    <subcellularLocation>
        <location evidence="1">Nucleus</location>
    </subcellularLocation>
</comment>
<evidence type="ECO:0000313" key="21">
    <source>
        <dbReference type="Proteomes" id="UP000298138"/>
    </source>
</evidence>
<evidence type="ECO:0000256" key="10">
    <source>
        <dbReference type="ARBA" id="ARBA00022829"/>
    </source>
</evidence>
<keyword evidence="6" id="KW-0963">Cytoplasm</keyword>
<keyword evidence="7" id="KW-0132">Cell division</keyword>
<organism evidence="20 21">
    <name type="scientific">Ascodesmis nigricans</name>
    <dbReference type="NCBI Taxonomy" id="341454"/>
    <lineage>
        <taxon>Eukaryota</taxon>
        <taxon>Fungi</taxon>
        <taxon>Dikarya</taxon>
        <taxon>Ascomycota</taxon>
        <taxon>Pezizomycotina</taxon>
        <taxon>Pezizomycetes</taxon>
        <taxon>Pezizales</taxon>
        <taxon>Ascodesmidaceae</taxon>
        <taxon>Ascodesmis</taxon>
    </lineage>
</organism>